<accession>A0A9W9AFS0</accession>
<proteinExistence type="predicted"/>
<evidence type="ECO:0000313" key="2">
    <source>
        <dbReference type="Proteomes" id="UP001150266"/>
    </source>
</evidence>
<keyword evidence="2" id="KW-1185">Reference proteome</keyword>
<dbReference type="EMBL" id="JAOTPV010000006">
    <property type="protein sequence ID" value="KAJ4480988.1"/>
    <property type="molecule type" value="Genomic_DNA"/>
</dbReference>
<evidence type="ECO:0000313" key="1">
    <source>
        <dbReference type="EMBL" id="KAJ4480988.1"/>
    </source>
</evidence>
<reference evidence="1" key="1">
    <citation type="submission" date="2022-08" db="EMBL/GenBank/DDBJ databases">
        <title>A Global Phylogenomic Analysis of the Shiitake Genus Lentinula.</title>
        <authorList>
            <consortium name="DOE Joint Genome Institute"/>
            <person name="Sierra-Patev S."/>
            <person name="Min B."/>
            <person name="Naranjo-Ortiz M."/>
            <person name="Looney B."/>
            <person name="Konkel Z."/>
            <person name="Slot J.C."/>
            <person name="Sakamoto Y."/>
            <person name="Steenwyk J.L."/>
            <person name="Rokas A."/>
            <person name="Carro J."/>
            <person name="Camarero S."/>
            <person name="Ferreira P."/>
            <person name="Molpeceres G."/>
            <person name="Ruiz-Duenas F.J."/>
            <person name="Serrano A."/>
            <person name="Henrissat B."/>
            <person name="Drula E."/>
            <person name="Hughes K.W."/>
            <person name="Mata J.L."/>
            <person name="Ishikawa N.K."/>
            <person name="Vargas-Isla R."/>
            <person name="Ushijima S."/>
            <person name="Smith C.A."/>
            <person name="Ahrendt S."/>
            <person name="Andreopoulos W."/>
            <person name="He G."/>
            <person name="Labutti K."/>
            <person name="Lipzen A."/>
            <person name="Ng V."/>
            <person name="Riley R."/>
            <person name="Sandor L."/>
            <person name="Barry K."/>
            <person name="Martinez A.T."/>
            <person name="Xiao Y."/>
            <person name="Gibbons J.G."/>
            <person name="Terashima K."/>
            <person name="Grigoriev I.V."/>
            <person name="Hibbett D.S."/>
        </authorList>
    </citation>
    <scope>NUCLEOTIDE SEQUENCE</scope>
    <source>
        <strain evidence="1">JLM2183</strain>
    </source>
</reference>
<protein>
    <submittedName>
        <fullName evidence="1">Uncharacterized protein</fullName>
    </submittedName>
</protein>
<comment type="caution">
    <text evidence="1">The sequence shown here is derived from an EMBL/GenBank/DDBJ whole genome shotgun (WGS) entry which is preliminary data.</text>
</comment>
<gene>
    <name evidence="1" type="ORF">J3R30DRAFT_3700491</name>
</gene>
<name>A0A9W9AFS0_9AGAR</name>
<dbReference type="AlphaFoldDB" id="A0A9W9AFS0"/>
<dbReference type="OrthoDB" id="3043011at2759"/>
<organism evidence="1 2">
    <name type="scientific">Lentinula aciculospora</name>
    <dbReference type="NCBI Taxonomy" id="153920"/>
    <lineage>
        <taxon>Eukaryota</taxon>
        <taxon>Fungi</taxon>
        <taxon>Dikarya</taxon>
        <taxon>Basidiomycota</taxon>
        <taxon>Agaricomycotina</taxon>
        <taxon>Agaricomycetes</taxon>
        <taxon>Agaricomycetidae</taxon>
        <taxon>Agaricales</taxon>
        <taxon>Marasmiineae</taxon>
        <taxon>Omphalotaceae</taxon>
        <taxon>Lentinula</taxon>
    </lineage>
</organism>
<dbReference type="Proteomes" id="UP001150266">
    <property type="component" value="Unassembled WGS sequence"/>
</dbReference>
<sequence length="230" mass="26194">MAMEGGEPGGWSIADCTPGSFTELKRAPRRHLAKRKLDDEEAYKAFYVDWGNQLNRAVNDLLDYTIIYSKKYPNASKLLAIAASGPFWRYAVIRSDDRPWTEPRTRNTRDSILTDGRRAFYNIFGQNYFEIGTVRSDNELDKIRQVYFMGEEGEIGHRSKVTSEGLKVSVSSEVGSSAQSSSTQRNTRSEKRSFSFCIFRVVINSMSESSPSANVDMEQAFMNKYEFAKH</sequence>